<dbReference type="RefSeq" id="WP_166850892.1">
    <property type="nucleotide sequence ID" value="NZ_JAAONY010000001.1"/>
</dbReference>
<keyword evidence="20" id="KW-1185">Reference proteome</keyword>
<evidence type="ECO:0000313" key="19">
    <source>
        <dbReference type="EMBL" id="MBB6520551.1"/>
    </source>
</evidence>
<dbReference type="PANTHER" id="PTHR32552:SF68">
    <property type="entry name" value="FERRICHROME OUTER MEMBRANE TRANSPORTER_PHAGE RECEPTOR"/>
    <property type="match status" value="1"/>
</dbReference>
<dbReference type="InterPro" id="IPR037066">
    <property type="entry name" value="Plug_dom_sf"/>
</dbReference>
<evidence type="ECO:0000256" key="16">
    <source>
        <dbReference type="SAM" id="SignalP"/>
    </source>
</evidence>
<dbReference type="InterPro" id="IPR010105">
    <property type="entry name" value="TonB_sidphr_rcpt"/>
</dbReference>
<keyword evidence="3 14" id="KW-0813">Transport</keyword>
<dbReference type="Proteomes" id="UP000528457">
    <property type="component" value="Unassembled WGS sequence"/>
</dbReference>
<protein>
    <submittedName>
        <fullName evidence="19">Iron complex outermembrane receptor protein</fullName>
    </submittedName>
</protein>
<evidence type="ECO:0000256" key="15">
    <source>
        <dbReference type="RuleBase" id="RU003357"/>
    </source>
</evidence>
<feature type="signal peptide" evidence="16">
    <location>
        <begin position="1"/>
        <end position="25"/>
    </location>
</feature>
<evidence type="ECO:0000313" key="20">
    <source>
        <dbReference type="Proteomes" id="UP000528457"/>
    </source>
</evidence>
<keyword evidence="8" id="KW-0408">Iron</keyword>
<dbReference type="GO" id="GO:0009279">
    <property type="term" value="C:cell outer membrane"/>
    <property type="evidence" value="ECO:0007669"/>
    <property type="project" value="UniProtKB-SubCell"/>
</dbReference>
<keyword evidence="5" id="KW-0410">Iron transport</keyword>
<dbReference type="AlphaFoldDB" id="A0A7X0JSL3"/>
<dbReference type="NCBIfam" id="TIGR01783">
    <property type="entry name" value="TonB-siderophor"/>
    <property type="match status" value="1"/>
</dbReference>
<dbReference type="InterPro" id="IPR036942">
    <property type="entry name" value="Beta-barrel_TonB_sf"/>
</dbReference>
<evidence type="ECO:0000256" key="14">
    <source>
        <dbReference type="PROSITE-ProRule" id="PRU01360"/>
    </source>
</evidence>
<evidence type="ECO:0000256" key="13">
    <source>
        <dbReference type="ARBA" id="ARBA00023237"/>
    </source>
</evidence>
<evidence type="ECO:0000256" key="8">
    <source>
        <dbReference type="ARBA" id="ARBA00023004"/>
    </source>
</evidence>
<evidence type="ECO:0000256" key="4">
    <source>
        <dbReference type="ARBA" id="ARBA00022452"/>
    </source>
</evidence>
<organism evidence="19 20">
    <name type="scientific">Pseudoteredinibacter isoporae</name>
    <dbReference type="NCBI Taxonomy" id="570281"/>
    <lineage>
        <taxon>Bacteria</taxon>
        <taxon>Pseudomonadati</taxon>
        <taxon>Pseudomonadota</taxon>
        <taxon>Gammaproteobacteria</taxon>
        <taxon>Cellvibrionales</taxon>
        <taxon>Cellvibrionaceae</taxon>
        <taxon>Pseudoteredinibacter</taxon>
    </lineage>
</organism>
<name>A0A7X0JSL3_9GAMM</name>
<evidence type="ECO:0000259" key="18">
    <source>
        <dbReference type="Pfam" id="PF07715"/>
    </source>
</evidence>
<comment type="caution">
    <text evidence="19">The sequence shown here is derived from an EMBL/GenBank/DDBJ whole genome shotgun (WGS) entry which is preliminary data.</text>
</comment>
<dbReference type="CDD" id="cd01347">
    <property type="entry name" value="ligand_gated_channel"/>
    <property type="match status" value="1"/>
</dbReference>
<keyword evidence="6 14" id="KW-0812">Transmembrane</keyword>
<dbReference type="SUPFAM" id="SSF56935">
    <property type="entry name" value="Porins"/>
    <property type="match status" value="1"/>
</dbReference>
<dbReference type="Pfam" id="PF00593">
    <property type="entry name" value="TonB_dep_Rec_b-barrel"/>
    <property type="match status" value="1"/>
</dbReference>
<feature type="chain" id="PRO_5030797487" evidence="16">
    <location>
        <begin position="26"/>
        <end position="704"/>
    </location>
</feature>
<dbReference type="InterPro" id="IPR000531">
    <property type="entry name" value="Beta-barrel_TonB"/>
</dbReference>
<dbReference type="Pfam" id="PF07715">
    <property type="entry name" value="Plug"/>
    <property type="match status" value="1"/>
</dbReference>
<dbReference type="FunCoup" id="A0A7X0JSL3">
    <property type="interactions" value="50"/>
</dbReference>
<evidence type="ECO:0000256" key="11">
    <source>
        <dbReference type="ARBA" id="ARBA00023136"/>
    </source>
</evidence>
<dbReference type="InterPro" id="IPR012910">
    <property type="entry name" value="Plug_dom"/>
</dbReference>
<gene>
    <name evidence="19" type="ORF">HNR48_000829</name>
</gene>
<feature type="domain" description="TonB-dependent receptor plug" evidence="18">
    <location>
        <begin position="55"/>
        <end position="153"/>
    </location>
</feature>
<comment type="subcellular location">
    <subcellularLocation>
        <location evidence="1 14">Cell outer membrane</location>
        <topology evidence="1 14">Multi-pass membrane protein</topology>
    </subcellularLocation>
</comment>
<comment type="similarity">
    <text evidence="2 14 15">Belongs to the TonB-dependent receptor family.</text>
</comment>
<keyword evidence="9" id="KW-0406">Ion transport</keyword>
<dbReference type="Gene3D" id="2.40.170.20">
    <property type="entry name" value="TonB-dependent receptor, beta-barrel domain"/>
    <property type="match status" value="1"/>
</dbReference>
<keyword evidence="7 16" id="KW-0732">Signal</keyword>
<evidence type="ECO:0000256" key="10">
    <source>
        <dbReference type="ARBA" id="ARBA00023077"/>
    </source>
</evidence>
<feature type="domain" description="TonB-dependent receptor-like beta-barrel" evidence="17">
    <location>
        <begin position="227"/>
        <end position="673"/>
    </location>
</feature>
<sequence>MKSQYRRGALCLSVLASAIAQTSLAEEATNDEIETVEVVGELRDFSALKHSTPILELARSVSIETADQFIEKGALNLSQTVSYLAGVTAETYGFATRGDWIRSRGLEIPRYRDSIQELFGSYNASRADVYTIEQVEVLKGPASVLYGQGSPGGLVNYVSKTPKDEQAGEVVAEIGNFDRRQIAVDVTGPLSEDGTWLYRLVGKYRDSDTQVDHVSDETKVFMPSITYQPSDDTSMTLIGLYNDTDSDSASQFIPVVGTLFPLADGSYLDQDVYVGEPGFNRFNTESKQVTFLATHRINDTFKVQATALWRDGEADYHQAWAAFTGDGNSRYLSGVPSATPTTVPRTFYQADNTSEQYAADIRLTANFVTGAIEHEVLSGVQYQDVTTDNNFSYFFGGGVLQGDLRYVLDLANPVYPGAPDQAVFDAIYTNNPEQGVEDVGVYISDLMTIGNWHLTAGLRYDEVENDNGSSVQKDDAVSLSAGILYAFDNGISPYISYAESFETVVGLTAQGTQQKPEEGEQTEIGIKYQPDGFPGIFTLNYFDIEISNLPNPNALPATNGQQLGVSKLDGFEFEGNVRLGEFYLQVAASKLDAKDPNGFELAATPESNASLWASWEPESLGGFRAGFGVRHVGKSVAETATLRYVTDSYTLADAMLGYRINDNWDTALNIRNISDKEYLTSCLTRGDCFPGVRRTITASINYSF</sequence>
<dbReference type="Gene3D" id="2.170.130.10">
    <property type="entry name" value="TonB-dependent receptor, plug domain"/>
    <property type="match status" value="1"/>
</dbReference>
<keyword evidence="11 14" id="KW-0472">Membrane</keyword>
<dbReference type="PANTHER" id="PTHR32552">
    <property type="entry name" value="FERRICHROME IRON RECEPTOR-RELATED"/>
    <property type="match status" value="1"/>
</dbReference>
<evidence type="ECO:0000256" key="12">
    <source>
        <dbReference type="ARBA" id="ARBA00023170"/>
    </source>
</evidence>
<evidence type="ECO:0000259" key="17">
    <source>
        <dbReference type="Pfam" id="PF00593"/>
    </source>
</evidence>
<evidence type="ECO:0000256" key="6">
    <source>
        <dbReference type="ARBA" id="ARBA00022692"/>
    </source>
</evidence>
<keyword evidence="13 14" id="KW-0998">Cell outer membrane</keyword>
<dbReference type="GO" id="GO:0015344">
    <property type="term" value="F:siderophore uptake transmembrane transporter activity"/>
    <property type="evidence" value="ECO:0007669"/>
    <property type="project" value="TreeGrafter"/>
</dbReference>
<evidence type="ECO:0000256" key="5">
    <source>
        <dbReference type="ARBA" id="ARBA00022496"/>
    </source>
</evidence>
<dbReference type="GO" id="GO:0038023">
    <property type="term" value="F:signaling receptor activity"/>
    <property type="evidence" value="ECO:0007669"/>
    <property type="project" value="InterPro"/>
</dbReference>
<reference evidence="19 20" key="1">
    <citation type="submission" date="2020-08" db="EMBL/GenBank/DDBJ databases">
        <title>Genomic Encyclopedia of Type Strains, Phase IV (KMG-IV): sequencing the most valuable type-strain genomes for metagenomic binning, comparative biology and taxonomic classification.</title>
        <authorList>
            <person name="Goeker M."/>
        </authorList>
    </citation>
    <scope>NUCLEOTIDE SEQUENCE [LARGE SCALE GENOMIC DNA]</scope>
    <source>
        <strain evidence="19 20">DSM 22368</strain>
    </source>
</reference>
<keyword evidence="12 19" id="KW-0675">Receptor</keyword>
<dbReference type="InterPro" id="IPR039426">
    <property type="entry name" value="TonB-dep_rcpt-like"/>
</dbReference>
<proteinExistence type="inferred from homology"/>
<evidence type="ECO:0000256" key="7">
    <source>
        <dbReference type="ARBA" id="ARBA00022729"/>
    </source>
</evidence>
<evidence type="ECO:0000256" key="1">
    <source>
        <dbReference type="ARBA" id="ARBA00004571"/>
    </source>
</evidence>
<dbReference type="InParanoid" id="A0A7X0JSL3"/>
<accession>A0A7X0JSL3</accession>
<evidence type="ECO:0000256" key="9">
    <source>
        <dbReference type="ARBA" id="ARBA00023065"/>
    </source>
</evidence>
<keyword evidence="4 14" id="KW-1134">Transmembrane beta strand</keyword>
<dbReference type="PROSITE" id="PS52016">
    <property type="entry name" value="TONB_DEPENDENT_REC_3"/>
    <property type="match status" value="1"/>
</dbReference>
<evidence type="ECO:0000256" key="3">
    <source>
        <dbReference type="ARBA" id="ARBA00022448"/>
    </source>
</evidence>
<dbReference type="EMBL" id="JACHHT010000001">
    <property type="protein sequence ID" value="MBB6520551.1"/>
    <property type="molecule type" value="Genomic_DNA"/>
</dbReference>
<dbReference type="GO" id="GO:0015891">
    <property type="term" value="P:siderophore transport"/>
    <property type="evidence" value="ECO:0007669"/>
    <property type="project" value="InterPro"/>
</dbReference>
<evidence type="ECO:0000256" key="2">
    <source>
        <dbReference type="ARBA" id="ARBA00009810"/>
    </source>
</evidence>
<keyword evidence="10 15" id="KW-0798">TonB box</keyword>